<dbReference type="SUPFAM" id="SSF48452">
    <property type="entry name" value="TPR-like"/>
    <property type="match status" value="1"/>
</dbReference>
<dbReference type="Pfam" id="PF01535">
    <property type="entry name" value="PPR"/>
    <property type="match status" value="3"/>
</dbReference>
<evidence type="ECO:0000313" key="4">
    <source>
        <dbReference type="EnsemblPlants" id="MELO3C029238.2.1"/>
    </source>
</evidence>
<dbReference type="Gene3D" id="1.25.40.10">
    <property type="entry name" value="Tetratricopeptide repeat domain"/>
    <property type="match status" value="4"/>
</dbReference>
<dbReference type="InterPro" id="IPR002885">
    <property type="entry name" value="PPR_rpt"/>
</dbReference>
<reference evidence="4" key="1">
    <citation type="submission" date="2023-03" db="UniProtKB">
        <authorList>
            <consortium name="EnsemblPlants"/>
        </authorList>
    </citation>
    <scope>IDENTIFICATION</scope>
</reference>
<feature type="repeat" description="PPR" evidence="2">
    <location>
        <begin position="245"/>
        <end position="275"/>
    </location>
</feature>
<accession>A0A9I9E636</accession>
<dbReference type="InterPro" id="IPR046848">
    <property type="entry name" value="E_motif"/>
</dbReference>
<proteinExistence type="predicted"/>
<name>A0A9I9E636_CUCME</name>
<protein>
    <recommendedName>
        <fullName evidence="5">Pentatricopeptide repeat-containing protein</fullName>
    </recommendedName>
</protein>
<dbReference type="InterPro" id="IPR046960">
    <property type="entry name" value="PPR_At4g14850-like_plant"/>
</dbReference>
<gene>
    <name evidence="4" type="primary">103492838</name>
</gene>
<feature type="repeat" description="PPR" evidence="2">
    <location>
        <begin position="414"/>
        <end position="448"/>
    </location>
</feature>
<dbReference type="Pfam" id="PF20431">
    <property type="entry name" value="E_motif"/>
    <property type="match status" value="1"/>
</dbReference>
<feature type="region of interest" description="Disordered" evidence="3">
    <location>
        <begin position="452"/>
        <end position="472"/>
    </location>
</feature>
<evidence type="ECO:0000256" key="1">
    <source>
        <dbReference type="ARBA" id="ARBA00022737"/>
    </source>
</evidence>
<evidence type="ECO:0000256" key="2">
    <source>
        <dbReference type="PROSITE-ProRule" id="PRU00708"/>
    </source>
</evidence>
<dbReference type="RefSeq" id="XP_008451605.2">
    <property type="nucleotide sequence ID" value="XM_008453383.3"/>
</dbReference>
<dbReference type="PANTHER" id="PTHR47926">
    <property type="entry name" value="PENTATRICOPEPTIDE REPEAT-CONTAINING PROTEIN"/>
    <property type="match status" value="1"/>
</dbReference>
<dbReference type="eggNOG" id="KOG4197">
    <property type="taxonomic scope" value="Eukaryota"/>
</dbReference>
<evidence type="ECO:0008006" key="5">
    <source>
        <dbReference type="Google" id="ProtNLM"/>
    </source>
</evidence>
<organism evidence="4">
    <name type="scientific">Cucumis melo</name>
    <name type="common">Muskmelon</name>
    <dbReference type="NCBI Taxonomy" id="3656"/>
    <lineage>
        <taxon>Eukaryota</taxon>
        <taxon>Viridiplantae</taxon>
        <taxon>Streptophyta</taxon>
        <taxon>Embryophyta</taxon>
        <taxon>Tracheophyta</taxon>
        <taxon>Spermatophyta</taxon>
        <taxon>Magnoliopsida</taxon>
        <taxon>eudicotyledons</taxon>
        <taxon>Gunneridae</taxon>
        <taxon>Pentapetalae</taxon>
        <taxon>rosids</taxon>
        <taxon>fabids</taxon>
        <taxon>Cucurbitales</taxon>
        <taxon>Cucurbitaceae</taxon>
        <taxon>Benincaseae</taxon>
        <taxon>Cucumis</taxon>
    </lineage>
</organism>
<evidence type="ECO:0000256" key="3">
    <source>
        <dbReference type="SAM" id="MobiDB-lite"/>
    </source>
</evidence>
<feature type="repeat" description="PPR" evidence="2">
    <location>
        <begin position="276"/>
        <end position="310"/>
    </location>
</feature>
<dbReference type="NCBIfam" id="TIGR00756">
    <property type="entry name" value="PPR"/>
    <property type="match status" value="4"/>
</dbReference>
<dbReference type="InterPro" id="IPR011990">
    <property type="entry name" value="TPR-like_helical_dom_sf"/>
</dbReference>
<dbReference type="EnsemblPlants" id="MELO3C029238.2.1">
    <property type="protein sequence ID" value="MELO3C029238.2.1"/>
    <property type="gene ID" value="MELO3C029238.2"/>
</dbReference>
<dbReference type="PROSITE" id="PS51375">
    <property type="entry name" value="PPR"/>
    <property type="match status" value="4"/>
</dbReference>
<sequence>MRPFGTQFRAESTRILSIFTTSLSPVHIPQIQAQLILRNLHSHPLIAHHFINTCHHLHLLDSAFLFFTHIPKPHVFICNSLIRAFAHSNIPHTPLSIYTHMNRNSISPNNYTFPFVLKSLADFKDLVSGQSVHTHVVKLGHDSDLYVQNTLMDVYASCGKMGLCKKVFDEMLQRDVVSWTILIMGYRVSLMLDDALIVFEQMQYAGVEPNRVTIVNALAACASFGAIEMGVWIHEFVKTKRWEVDVVLGTALIDMYGKCGRIKEALAVFQAMKEKNVYTWNVLINGLALAKSGEEAIAWFKRMDEEGVEADDVTLVAVLCACSHSGLVNSGRQIFRSLIHGRFGFSPEIKHYSCMVDILARNGCIEEAFVMIKDMPFEATKAMWGSLLTGSRAHGNLEVSEIAARKLVEMEPENGAYYVVLSNIYAEMGKWSEVEKVREIMKERGLKKDLGSSSVELQEAGNTRESFSNVLG</sequence>
<dbReference type="PANTHER" id="PTHR47926:SF490">
    <property type="entry name" value="REPEAT-LIKE SUPERFAMILY PROTEIN, PUTATIVE-RELATED"/>
    <property type="match status" value="1"/>
</dbReference>
<feature type="repeat" description="PPR" evidence="2">
    <location>
        <begin position="175"/>
        <end position="209"/>
    </location>
</feature>
<dbReference type="Pfam" id="PF13041">
    <property type="entry name" value="PPR_2"/>
    <property type="match status" value="1"/>
</dbReference>
<keyword evidence="1" id="KW-0677">Repeat</keyword>